<evidence type="ECO:0000313" key="2">
    <source>
        <dbReference type="EMBL" id="PIZ63629.1"/>
    </source>
</evidence>
<comment type="caution">
    <text evidence="2">The sequence shown here is derived from an EMBL/GenBank/DDBJ whole genome shotgun (WGS) entry which is preliminary data.</text>
</comment>
<proteinExistence type="predicted"/>
<feature type="transmembrane region" description="Helical" evidence="1">
    <location>
        <begin position="80"/>
        <end position="100"/>
    </location>
</feature>
<evidence type="ECO:0008006" key="4">
    <source>
        <dbReference type="Google" id="ProtNLM"/>
    </source>
</evidence>
<reference evidence="3" key="1">
    <citation type="submission" date="2017-09" db="EMBL/GenBank/DDBJ databases">
        <title>Depth-based differentiation of microbial function through sediment-hosted aquifers and enrichment of novel symbionts in the deep terrestrial subsurface.</title>
        <authorList>
            <person name="Probst A.J."/>
            <person name="Ladd B."/>
            <person name="Jarett J.K."/>
            <person name="Geller-Mcgrath D.E."/>
            <person name="Sieber C.M.K."/>
            <person name="Emerson J.B."/>
            <person name="Anantharaman K."/>
            <person name="Thomas B.C."/>
            <person name="Malmstrom R."/>
            <person name="Stieglmeier M."/>
            <person name="Klingl A."/>
            <person name="Woyke T."/>
            <person name="Ryan C.M."/>
            <person name="Banfield J.F."/>
        </authorList>
    </citation>
    <scope>NUCLEOTIDE SEQUENCE [LARGE SCALE GENOMIC DNA]</scope>
</reference>
<keyword evidence="1" id="KW-0472">Membrane</keyword>
<sequence>MLKFLAIANALQVALLVWKYQVIPKQIPLFYSQPWGEGQIADMWYILLLPIFMNIIFFINRQIAKKFFSQNNLFKSIFTVANVILIVGYTGIFLKILFLIS</sequence>
<dbReference type="EMBL" id="PFOB01000017">
    <property type="protein sequence ID" value="PIZ63629.1"/>
    <property type="molecule type" value="Genomic_DNA"/>
</dbReference>
<gene>
    <name evidence="2" type="ORF">COY16_01360</name>
</gene>
<dbReference type="Proteomes" id="UP000228503">
    <property type="component" value="Unassembled WGS sequence"/>
</dbReference>
<evidence type="ECO:0000256" key="1">
    <source>
        <dbReference type="SAM" id="Phobius"/>
    </source>
</evidence>
<accession>A0A2M7U0M9</accession>
<protein>
    <recommendedName>
        <fullName evidence="4">DUF1648 domain-containing protein</fullName>
    </recommendedName>
</protein>
<name>A0A2M7U0M9_9BACT</name>
<keyword evidence="1" id="KW-0812">Transmembrane</keyword>
<organism evidence="2 3">
    <name type="scientific">Candidatus Roizmanbacteria bacterium CG_4_10_14_0_2_um_filter_39_13</name>
    <dbReference type="NCBI Taxonomy" id="1974825"/>
    <lineage>
        <taxon>Bacteria</taxon>
        <taxon>Candidatus Roizmaniibacteriota</taxon>
    </lineage>
</organism>
<feature type="transmembrane region" description="Helical" evidence="1">
    <location>
        <begin position="43"/>
        <end position="59"/>
    </location>
</feature>
<evidence type="ECO:0000313" key="3">
    <source>
        <dbReference type="Proteomes" id="UP000228503"/>
    </source>
</evidence>
<dbReference type="AlphaFoldDB" id="A0A2M7U0M9"/>
<keyword evidence="1" id="KW-1133">Transmembrane helix</keyword>